<reference evidence="2" key="1">
    <citation type="submission" date="2019-11" db="EMBL/GenBank/DDBJ databases">
        <authorList>
            <person name="Liu Y."/>
            <person name="Hou J."/>
            <person name="Li T.-Q."/>
            <person name="Guan C.-H."/>
            <person name="Wu X."/>
            <person name="Wu H.-Z."/>
            <person name="Ling F."/>
            <person name="Zhang R."/>
            <person name="Shi X.-G."/>
            <person name="Ren J.-P."/>
            <person name="Chen E.-F."/>
            <person name="Sun J.-M."/>
        </authorList>
    </citation>
    <scope>NUCLEOTIDE SEQUENCE</scope>
    <source>
        <strain evidence="2">Adult_tree_wgs_1</strain>
        <tissue evidence="2">Leaves</tissue>
    </source>
</reference>
<feature type="region of interest" description="Disordered" evidence="1">
    <location>
        <begin position="27"/>
        <end position="86"/>
    </location>
</feature>
<name>A0A834GLK4_RHOSS</name>
<feature type="compositionally biased region" description="Polar residues" evidence="1">
    <location>
        <begin position="68"/>
        <end position="78"/>
    </location>
</feature>
<protein>
    <submittedName>
        <fullName evidence="2">Uncharacterized protein</fullName>
    </submittedName>
</protein>
<keyword evidence="3" id="KW-1185">Reference proteome</keyword>
<proteinExistence type="predicted"/>
<sequence>MSHRKVHSQCTVPFLWEEIPGVPKSNFVHHSSLPPPDSLPPSDDNSPKLSAHHDMNMIPPPPPCPLQSMHNYKRSSSFRGKPAKQEDPFVAALKECTKGTGRSGKAAAGRSKNTGGGTTYVGLKGRQSKFGFSCMCSDDVSVGNLVKLATVPPPPGGRSPYGGSVNKTREE</sequence>
<dbReference type="AlphaFoldDB" id="A0A834GLK4"/>
<feature type="region of interest" description="Disordered" evidence="1">
    <location>
        <begin position="149"/>
        <end position="171"/>
    </location>
</feature>
<dbReference type="OrthoDB" id="745459at2759"/>
<dbReference type="Proteomes" id="UP000626092">
    <property type="component" value="Unassembled WGS sequence"/>
</dbReference>
<evidence type="ECO:0000256" key="1">
    <source>
        <dbReference type="SAM" id="MobiDB-lite"/>
    </source>
</evidence>
<dbReference type="PANTHER" id="PTHR33696">
    <property type="entry name" value="T22J18.15-RELATED"/>
    <property type="match status" value="1"/>
</dbReference>
<dbReference type="PANTHER" id="PTHR33696:SF24">
    <property type="entry name" value="FLZ-TYPE DOMAIN-CONTAINING PROTEIN"/>
    <property type="match status" value="1"/>
</dbReference>
<gene>
    <name evidence="2" type="ORF">RHSIM_Rhsim08G0090500</name>
</gene>
<organism evidence="2 3">
    <name type="scientific">Rhododendron simsii</name>
    <name type="common">Sims's rhododendron</name>
    <dbReference type="NCBI Taxonomy" id="118357"/>
    <lineage>
        <taxon>Eukaryota</taxon>
        <taxon>Viridiplantae</taxon>
        <taxon>Streptophyta</taxon>
        <taxon>Embryophyta</taxon>
        <taxon>Tracheophyta</taxon>
        <taxon>Spermatophyta</taxon>
        <taxon>Magnoliopsida</taxon>
        <taxon>eudicotyledons</taxon>
        <taxon>Gunneridae</taxon>
        <taxon>Pentapetalae</taxon>
        <taxon>asterids</taxon>
        <taxon>Ericales</taxon>
        <taxon>Ericaceae</taxon>
        <taxon>Ericoideae</taxon>
        <taxon>Rhodoreae</taxon>
        <taxon>Rhododendron</taxon>
    </lineage>
</organism>
<dbReference type="EMBL" id="WJXA01000008">
    <property type="protein sequence ID" value="KAF7135152.1"/>
    <property type="molecule type" value="Genomic_DNA"/>
</dbReference>
<feature type="compositionally biased region" description="Low complexity" evidence="1">
    <location>
        <begin position="40"/>
        <end position="49"/>
    </location>
</feature>
<evidence type="ECO:0000313" key="3">
    <source>
        <dbReference type="Proteomes" id="UP000626092"/>
    </source>
</evidence>
<comment type="caution">
    <text evidence="2">The sequence shown here is derived from an EMBL/GenBank/DDBJ whole genome shotgun (WGS) entry which is preliminary data.</text>
</comment>
<evidence type="ECO:0000313" key="2">
    <source>
        <dbReference type="EMBL" id="KAF7135152.1"/>
    </source>
</evidence>
<accession>A0A834GLK4</accession>